<dbReference type="SUPFAM" id="SSF81301">
    <property type="entry name" value="Nucleotidyltransferase"/>
    <property type="match status" value="1"/>
</dbReference>
<dbReference type="EMBL" id="NITY01000013">
    <property type="protein sequence ID" value="PHM38976.1"/>
    <property type="molecule type" value="Genomic_DNA"/>
</dbReference>
<dbReference type="Pfam" id="PF13291">
    <property type="entry name" value="ACT_4"/>
    <property type="match status" value="1"/>
</dbReference>
<evidence type="ECO:0000259" key="15">
    <source>
        <dbReference type="PROSITE" id="PS51831"/>
    </source>
</evidence>
<evidence type="ECO:0000256" key="5">
    <source>
        <dbReference type="ARBA" id="ARBA00022741"/>
    </source>
</evidence>
<dbReference type="STRING" id="351675.SAMN05421680_1207"/>
<dbReference type="InterPro" id="IPR004095">
    <property type="entry name" value="TGS"/>
</dbReference>
<dbReference type="OrthoDB" id="9805041at2"/>
<keyword evidence="7" id="KW-0067">ATP-binding</keyword>
<dbReference type="InterPro" id="IPR033655">
    <property type="entry name" value="TGS_RelA/SpoT"/>
</dbReference>
<dbReference type="FunFam" id="3.10.20.30:FF:000002">
    <property type="entry name" value="GTP pyrophosphokinase (RelA/SpoT)"/>
    <property type="match status" value="1"/>
</dbReference>
<dbReference type="GO" id="GO:0015949">
    <property type="term" value="P:nucleobase-containing small molecule interconversion"/>
    <property type="evidence" value="ECO:0007669"/>
    <property type="project" value="UniProtKB-ARBA"/>
</dbReference>
<evidence type="ECO:0000313" key="20">
    <source>
        <dbReference type="Proteomes" id="UP000224607"/>
    </source>
</evidence>
<evidence type="ECO:0000259" key="14">
    <source>
        <dbReference type="PROSITE" id="PS51671"/>
    </source>
</evidence>
<dbReference type="Pfam" id="PF02824">
    <property type="entry name" value="TGS"/>
    <property type="match status" value="1"/>
</dbReference>
<evidence type="ECO:0000256" key="4">
    <source>
        <dbReference type="ARBA" id="ARBA00022679"/>
    </source>
</evidence>
<dbReference type="NCBIfam" id="NF008124">
    <property type="entry name" value="PRK10872.1"/>
    <property type="match status" value="1"/>
</dbReference>
<dbReference type="Pfam" id="PF04607">
    <property type="entry name" value="RelA_SpoT"/>
    <property type="match status" value="1"/>
</dbReference>
<dbReference type="Pfam" id="PF19296">
    <property type="entry name" value="RelA_AH_RIS"/>
    <property type="match status" value="1"/>
</dbReference>
<comment type="pathway">
    <text evidence="1">Purine metabolism; ppGpp biosynthesis; ppGpp from GTP: step 1/2.</text>
</comment>
<keyword evidence="8" id="KW-0342">GTP-binding</keyword>
<dbReference type="GO" id="GO:0008893">
    <property type="term" value="F:guanosine-3',5'-bis(diphosphate) 3'-diphosphatase activity"/>
    <property type="evidence" value="ECO:0007669"/>
    <property type="project" value="TreeGrafter"/>
</dbReference>
<dbReference type="GO" id="GO:0005525">
    <property type="term" value="F:GTP binding"/>
    <property type="evidence" value="ECO:0007669"/>
    <property type="project" value="UniProtKB-KW"/>
</dbReference>
<dbReference type="PROSITE" id="PS51831">
    <property type="entry name" value="HD"/>
    <property type="match status" value="1"/>
</dbReference>
<dbReference type="InterPro" id="IPR045865">
    <property type="entry name" value="ACT-like_dom_sf"/>
</dbReference>
<dbReference type="AlphaFoldDB" id="A0A1I3VBD7"/>
<keyword evidence="4" id="KW-0808">Transferase</keyword>
<dbReference type="FunFam" id="3.30.460.10:FF:000001">
    <property type="entry name" value="GTP pyrophosphokinase RelA"/>
    <property type="match status" value="1"/>
</dbReference>
<keyword evidence="20" id="KW-1185">Reference proteome</keyword>
<dbReference type="InterPro" id="IPR004811">
    <property type="entry name" value="RelA/Spo_fam"/>
</dbReference>
<evidence type="ECO:0000313" key="19">
    <source>
        <dbReference type="Proteomes" id="UP000198919"/>
    </source>
</evidence>
<dbReference type="GO" id="GO:0042594">
    <property type="term" value="P:response to starvation"/>
    <property type="evidence" value="ECO:0007669"/>
    <property type="project" value="TreeGrafter"/>
</dbReference>
<evidence type="ECO:0000256" key="8">
    <source>
        <dbReference type="ARBA" id="ARBA00023134"/>
    </source>
</evidence>
<dbReference type="GO" id="GO:0016301">
    <property type="term" value="F:kinase activity"/>
    <property type="evidence" value="ECO:0007669"/>
    <property type="project" value="UniProtKB-KW"/>
</dbReference>
<evidence type="ECO:0000259" key="16">
    <source>
        <dbReference type="PROSITE" id="PS51880"/>
    </source>
</evidence>
<reference evidence="18" key="2">
    <citation type="submission" date="2016-10" db="EMBL/GenBank/DDBJ databases">
        <authorList>
            <person name="de Groot N.N."/>
        </authorList>
    </citation>
    <scope>NUCLEOTIDE SEQUENCE [LARGE SCALE GENOMIC DNA]</scope>
    <source>
        <strain evidence="18">DSM 17908</strain>
    </source>
</reference>
<dbReference type="PROSITE" id="PS51671">
    <property type="entry name" value="ACT"/>
    <property type="match status" value="1"/>
</dbReference>
<keyword evidence="6 18" id="KW-0418">Kinase</keyword>
<dbReference type="SMART" id="SM00954">
    <property type="entry name" value="RelA_SpoT"/>
    <property type="match status" value="1"/>
</dbReference>
<evidence type="ECO:0000256" key="6">
    <source>
        <dbReference type="ARBA" id="ARBA00022777"/>
    </source>
</evidence>
<dbReference type="SUPFAM" id="SSF55021">
    <property type="entry name" value="ACT-like"/>
    <property type="match status" value="1"/>
</dbReference>
<dbReference type="Gene3D" id="3.10.20.30">
    <property type="match status" value="1"/>
</dbReference>
<dbReference type="InterPro" id="IPR002912">
    <property type="entry name" value="ACT_dom"/>
</dbReference>
<organism evidence="18 19">
    <name type="scientific">Xenorhabdus mauleonii</name>
    <dbReference type="NCBI Taxonomy" id="351675"/>
    <lineage>
        <taxon>Bacteria</taxon>
        <taxon>Pseudomonadati</taxon>
        <taxon>Pseudomonadota</taxon>
        <taxon>Gammaproteobacteria</taxon>
        <taxon>Enterobacterales</taxon>
        <taxon>Morganellaceae</taxon>
        <taxon>Xenorhabdus</taxon>
    </lineage>
</organism>
<evidence type="ECO:0000256" key="10">
    <source>
        <dbReference type="ARBA" id="ARBA00032407"/>
    </source>
</evidence>
<evidence type="ECO:0000256" key="13">
    <source>
        <dbReference type="RuleBase" id="RU003847"/>
    </source>
</evidence>
<dbReference type="InterPro" id="IPR012676">
    <property type="entry name" value="TGS-like"/>
</dbReference>
<evidence type="ECO:0000256" key="7">
    <source>
        <dbReference type="ARBA" id="ARBA00022840"/>
    </source>
</evidence>
<dbReference type="GO" id="GO:0015969">
    <property type="term" value="P:guanosine tetraphosphate metabolic process"/>
    <property type="evidence" value="ECO:0007669"/>
    <property type="project" value="InterPro"/>
</dbReference>
<dbReference type="InterPro" id="IPR006674">
    <property type="entry name" value="HD_domain"/>
</dbReference>
<dbReference type="CDD" id="cd05399">
    <property type="entry name" value="NT_Rel-Spo_like"/>
    <property type="match status" value="1"/>
</dbReference>
<dbReference type="PANTHER" id="PTHR21262">
    <property type="entry name" value="GUANOSINE-3',5'-BIS DIPHOSPHATE 3'-PYROPHOSPHOHYDROLASE"/>
    <property type="match status" value="1"/>
</dbReference>
<accession>A0A1I3VBD7</accession>
<dbReference type="GO" id="GO:0005886">
    <property type="term" value="C:plasma membrane"/>
    <property type="evidence" value="ECO:0007669"/>
    <property type="project" value="TreeGrafter"/>
</dbReference>
<dbReference type="SUPFAM" id="SSF81271">
    <property type="entry name" value="TGS-like"/>
    <property type="match status" value="1"/>
</dbReference>
<dbReference type="InterPro" id="IPR012675">
    <property type="entry name" value="Beta-grasp_dom_sf"/>
</dbReference>
<comment type="similarity">
    <text evidence="13">Belongs to the relA/spoT family.</text>
</comment>
<evidence type="ECO:0000256" key="1">
    <source>
        <dbReference type="ARBA" id="ARBA00004976"/>
    </source>
</evidence>
<dbReference type="SUPFAM" id="SSF109604">
    <property type="entry name" value="HD-domain/PDEase-like"/>
    <property type="match status" value="1"/>
</dbReference>
<sequence>MVAVRSAHLTPAGEFAVDKWIASLNITNPQSSEKLVETWHYCHEKVQDHPNAELLLWRGVEMVEILSTLSMDNDSMRAALLFPILDSKLLDSETVTEKFGKEITNLVTGVLEMDAIRQLKATHTDSTCSTQVDNVRRMLLAMVEDFRCVIIKLAERIAHLREVKDATEDERVLAAKECSNIYAPLANRLGIGQLKWELEDFCFRYLHPDEYKKIAKLLHERRIDREQYIEKFITTLRKYMLKEGINGEIYGRPKHIYSIWRKMQKKSLSFDELFDVRAVRIVVDRLQDCYAALGIVHTHYRHLPDEFDDYVANPKPNGYQSIHTVVLGPNGKTLEIQIRTRQMHDDAELGVAAHWKYKEGTAIGGGKSGSYESRIAWLRKLIAWQEEMADTGEMLDEVRSQVFDDRVYVFTPKGDVIDLPTGSTPLDFAYHIHSDVGHRCIGAKIGGRIVPFSYQLQMGDQIEIITQKQPNPSRDWLNPNLGYVTTSRGRAKIHNWFRKQDRDKNILAGRQMLDNELAHLGITLKEAEKELIARYNVHSLEEVLAGIGVGDIRIHQLVNFLQSKFNKTTAEEEDRKALRTLENKAHAARSTAKDNGRVVVEGVGNLMHHIARCCQPIPGDEIIGFITRGRGISIHRADCDQLVELEASSPERIVDAVWGESYSSGYSLVVRVLANDRSGLLRDITTILANEKVNVLGVSSRSDVKQQLATIDMNIEIYNLQVLGRVLAKLNQLPDVIEARRLQGN</sequence>
<dbReference type="FunFam" id="3.30.70.260:FF:000010">
    <property type="entry name" value="GTP pyrophosphokinase RelA"/>
    <property type="match status" value="1"/>
</dbReference>
<evidence type="ECO:0000256" key="9">
    <source>
        <dbReference type="ARBA" id="ARBA00029754"/>
    </source>
</evidence>
<evidence type="ECO:0000256" key="12">
    <source>
        <dbReference type="ARBA" id="ARBA00048244"/>
    </source>
</evidence>
<feature type="domain" description="TGS" evidence="16">
    <location>
        <begin position="405"/>
        <end position="466"/>
    </location>
</feature>
<proteinExistence type="inferred from homology"/>
<dbReference type="Gene3D" id="3.30.460.10">
    <property type="entry name" value="Beta Polymerase, domain 2"/>
    <property type="match status" value="1"/>
</dbReference>
<reference evidence="17 20" key="3">
    <citation type="journal article" date="2017" name="Nat. Microbiol.">
        <title>Natural product diversity associated with the nematode symbionts Photorhabdus and Xenorhabdus.</title>
        <authorList>
            <person name="Tobias N.J."/>
            <person name="Wolff H."/>
            <person name="Djahanschiri B."/>
            <person name="Grundmann F."/>
            <person name="Kronenwerth M."/>
            <person name="Shi Y.M."/>
            <person name="Simonyi S."/>
            <person name="Grun P."/>
            <person name="Shapiro-Ilan D."/>
            <person name="Pidot S.J."/>
            <person name="Stinear T.P."/>
            <person name="Ebersberger I."/>
            <person name="Bode H.B."/>
        </authorList>
    </citation>
    <scope>NUCLEOTIDE SEQUENCE [LARGE SCALE GENOMIC DNA]</scope>
    <source>
        <strain evidence="17 20">DSM 17908</strain>
    </source>
</reference>
<evidence type="ECO:0000256" key="11">
    <source>
        <dbReference type="ARBA" id="ARBA00033308"/>
    </source>
</evidence>
<dbReference type="PANTHER" id="PTHR21262:SF31">
    <property type="entry name" value="GTP PYROPHOSPHOKINASE"/>
    <property type="match status" value="1"/>
</dbReference>
<dbReference type="GO" id="GO:0005524">
    <property type="term" value="F:ATP binding"/>
    <property type="evidence" value="ECO:0007669"/>
    <property type="project" value="UniProtKB-KW"/>
</dbReference>
<dbReference type="InterPro" id="IPR043519">
    <property type="entry name" value="NT_sf"/>
</dbReference>
<reference evidence="19" key="1">
    <citation type="submission" date="2016-10" db="EMBL/GenBank/DDBJ databases">
        <authorList>
            <person name="Varghese N."/>
            <person name="Submissions S."/>
        </authorList>
    </citation>
    <scope>NUCLEOTIDE SEQUENCE [LARGE SCALE GENOMIC DNA]</scope>
    <source>
        <strain evidence="19">DSM 17908</strain>
    </source>
</reference>
<feature type="domain" description="ACT" evidence="14">
    <location>
        <begin position="669"/>
        <end position="744"/>
    </location>
</feature>
<dbReference type="CDD" id="cd01668">
    <property type="entry name" value="TGS_RSH"/>
    <property type="match status" value="1"/>
</dbReference>
<dbReference type="Proteomes" id="UP000224607">
    <property type="component" value="Unassembled WGS sequence"/>
</dbReference>
<evidence type="ECO:0000313" key="17">
    <source>
        <dbReference type="EMBL" id="PHM38976.1"/>
    </source>
</evidence>
<dbReference type="RefSeq" id="WP_092512889.1">
    <property type="nucleotide sequence ID" value="NZ_CAWNQB010000005.1"/>
</dbReference>
<dbReference type="NCBIfam" id="TIGR00691">
    <property type="entry name" value="spoT_relA"/>
    <property type="match status" value="1"/>
</dbReference>
<dbReference type="Gene3D" id="1.10.3210.10">
    <property type="entry name" value="Hypothetical protein af1432"/>
    <property type="match status" value="1"/>
</dbReference>
<evidence type="ECO:0000256" key="2">
    <source>
        <dbReference type="ARBA" id="ARBA00013251"/>
    </source>
</evidence>
<keyword evidence="5" id="KW-0547">Nucleotide-binding</keyword>
<dbReference type="GO" id="GO:0008728">
    <property type="term" value="F:GTP diphosphokinase activity"/>
    <property type="evidence" value="ECO:0007669"/>
    <property type="project" value="UniProtKB-EC"/>
</dbReference>
<gene>
    <name evidence="18" type="ORF">SAMN05421680_1207</name>
    <name evidence="17" type="ORF">Xmau_03143</name>
</gene>
<dbReference type="CDD" id="cd04876">
    <property type="entry name" value="ACT_RelA-SpoT"/>
    <property type="match status" value="1"/>
</dbReference>
<comment type="function">
    <text evidence="13">In eubacteria ppGpp (guanosine 3'-diphosphate 5'-diphosphate) is a mediator of the stringent response that coordinates a variety of cellular activities in response to changes in nutritional abundance.</text>
</comment>
<dbReference type="InterPro" id="IPR045600">
    <property type="entry name" value="RelA/SpoT_AH_RIS"/>
</dbReference>
<protein>
    <recommendedName>
        <fullName evidence="3">GTP pyrophosphokinase</fullName>
        <ecNumber evidence="2">2.7.6.5</ecNumber>
    </recommendedName>
    <alternativeName>
        <fullName evidence="10">(p)ppGpp synthase</fullName>
    </alternativeName>
    <alternativeName>
        <fullName evidence="9">ATP:GTP 3'-pyrophosphotransferase</fullName>
    </alternativeName>
    <alternativeName>
        <fullName evidence="11">ppGpp synthase I</fullName>
    </alternativeName>
</protein>
<name>A0A1I3VBD7_9GAMM</name>
<dbReference type="EC" id="2.7.6.5" evidence="2"/>
<dbReference type="PROSITE" id="PS51880">
    <property type="entry name" value="TGS"/>
    <property type="match status" value="1"/>
</dbReference>
<dbReference type="InterPro" id="IPR007685">
    <property type="entry name" value="RelA_SpoT"/>
</dbReference>
<dbReference type="Pfam" id="PF13328">
    <property type="entry name" value="HD_4"/>
    <property type="match status" value="1"/>
</dbReference>
<evidence type="ECO:0000256" key="3">
    <source>
        <dbReference type="ARBA" id="ARBA00019852"/>
    </source>
</evidence>
<feature type="domain" description="HD" evidence="15">
    <location>
        <begin position="55"/>
        <end position="160"/>
    </location>
</feature>
<dbReference type="Proteomes" id="UP000198919">
    <property type="component" value="Unassembled WGS sequence"/>
</dbReference>
<comment type="catalytic activity">
    <reaction evidence="12">
        <text>GTP + ATP = guanosine 3'-diphosphate 5'-triphosphate + AMP</text>
        <dbReference type="Rhea" id="RHEA:22088"/>
        <dbReference type="ChEBI" id="CHEBI:30616"/>
        <dbReference type="ChEBI" id="CHEBI:37565"/>
        <dbReference type="ChEBI" id="CHEBI:142410"/>
        <dbReference type="ChEBI" id="CHEBI:456215"/>
        <dbReference type="EC" id="2.7.6.5"/>
    </reaction>
</comment>
<dbReference type="FunFam" id="1.10.3210.10:FF:000007">
    <property type="entry name" value="GTP pyrophosphokinase"/>
    <property type="match status" value="1"/>
</dbReference>
<dbReference type="EMBL" id="FORG01000020">
    <property type="protein sequence ID" value="SFJ92309.1"/>
    <property type="molecule type" value="Genomic_DNA"/>
</dbReference>
<dbReference type="Gene3D" id="3.30.70.260">
    <property type="match status" value="1"/>
</dbReference>
<evidence type="ECO:0000313" key="18">
    <source>
        <dbReference type="EMBL" id="SFJ92309.1"/>
    </source>
</evidence>